<accession>A0ACD1IF06</accession>
<proteinExistence type="predicted"/>
<evidence type="ECO:0000313" key="1">
    <source>
        <dbReference type="EMBL" id="RAK88598.1"/>
    </source>
</evidence>
<organism evidence="1 2">
    <name type="scientific">Aspergillus costaricaensis CBS 115574</name>
    <dbReference type="NCBI Taxonomy" id="1448317"/>
    <lineage>
        <taxon>Eukaryota</taxon>
        <taxon>Fungi</taxon>
        <taxon>Dikarya</taxon>
        <taxon>Ascomycota</taxon>
        <taxon>Pezizomycotina</taxon>
        <taxon>Eurotiomycetes</taxon>
        <taxon>Eurotiomycetidae</taxon>
        <taxon>Eurotiales</taxon>
        <taxon>Aspergillaceae</taxon>
        <taxon>Aspergillus</taxon>
        <taxon>Aspergillus subgen. Circumdati</taxon>
    </lineage>
</organism>
<protein>
    <submittedName>
        <fullName evidence="1">Uncharacterized protein</fullName>
    </submittedName>
</protein>
<reference evidence="1" key="1">
    <citation type="submission" date="2018-02" db="EMBL/GenBank/DDBJ databases">
        <title>The genomes of Aspergillus section Nigri reveals drivers in fungal speciation.</title>
        <authorList>
            <consortium name="DOE Joint Genome Institute"/>
            <person name="Vesth T.C."/>
            <person name="Nybo J."/>
            <person name="Theobald S."/>
            <person name="Brandl J."/>
            <person name="Frisvad J.C."/>
            <person name="Nielsen K.F."/>
            <person name="Lyhne E.K."/>
            <person name="Kogle M.E."/>
            <person name="Kuo A."/>
            <person name="Riley R."/>
            <person name="Clum A."/>
            <person name="Nolan M."/>
            <person name="Lipzen A."/>
            <person name="Salamov A."/>
            <person name="Henrissat B."/>
            <person name="Wiebenga A."/>
            <person name="De vries R.P."/>
            <person name="Grigoriev I.V."/>
            <person name="Mortensen U.H."/>
            <person name="Andersen M.R."/>
            <person name="Baker S.E."/>
        </authorList>
    </citation>
    <scope>NUCLEOTIDE SEQUENCE</scope>
    <source>
        <strain evidence="1">CBS 115574</strain>
    </source>
</reference>
<keyword evidence="2" id="KW-1185">Reference proteome</keyword>
<name>A0ACD1IF06_9EURO</name>
<gene>
    <name evidence="1" type="ORF">BO79DRAFT_217911</name>
</gene>
<evidence type="ECO:0000313" key="2">
    <source>
        <dbReference type="Proteomes" id="UP000249748"/>
    </source>
</evidence>
<dbReference type="Proteomes" id="UP000249748">
    <property type="component" value="Unassembled WGS sequence"/>
</dbReference>
<sequence length="186" mass="20700">MYLYDSIYVVIHLLQLKKVHTTHPLPAFHESYLHDSSRRRIRNITTPAFWGKDKGLWTQVATVTSVTLLTMGTGGISAAYDIRKAQWTMGWWQDHVLSELGFEQGDCINTKDDLMRRVPGGNDSSALLPLPDYSIPNTGSEELATVLFMTVPDSSDPFAAELASIMRSLLENPREVTGGYLPTGPC</sequence>
<dbReference type="EMBL" id="KZ824550">
    <property type="protein sequence ID" value="RAK88598.1"/>
    <property type="molecule type" value="Genomic_DNA"/>
</dbReference>